<dbReference type="PANTHER" id="PTHR28159">
    <property type="entry name" value="TRAFFICKING PROTEIN PARTICLE COMPLEX II-SPECIFIC SUBUNIT 65"/>
    <property type="match status" value="1"/>
</dbReference>
<comment type="caution">
    <text evidence="2">The sequence shown here is derived from an EMBL/GenBank/DDBJ whole genome shotgun (WGS) entry which is preliminary data.</text>
</comment>
<dbReference type="STRING" id="1230097.A0A423VJT5"/>
<dbReference type="InParanoid" id="A0A423VJT5"/>
<reference evidence="2 3" key="1">
    <citation type="submission" date="2015-09" db="EMBL/GenBank/DDBJ databases">
        <title>Host preference determinants of Valsa canker pathogens revealed by comparative genomics.</title>
        <authorList>
            <person name="Yin Z."/>
            <person name="Huang L."/>
        </authorList>
    </citation>
    <scope>NUCLEOTIDE SEQUENCE [LARGE SCALE GENOMIC DNA]</scope>
    <source>
        <strain evidence="2 3">SXYLt</strain>
    </source>
</reference>
<dbReference type="Proteomes" id="UP000285146">
    <property type="component" value="Unassembled WGS sequence"/>
</dbReference>
<sequence>MAVPNQLEDVVSEAGDSAFLEHSYLTYTVPFGTGVDIEELIKNVVANKQSLEEIEARPWLFFDETVDVFLILRTQGLDVTTLNSYLRRLNISVQAQIVNSPATDRVDIAPASEVTHNSDIEDVASPLAVIDGGHVDGDAGDDAVSIKYAVWKATIFLTRPRIRLYGPSIVFTAAASLKPDPEQSGEQNDGYLESGVPSGLNLLESFARDPLLGGVKPRLPAMRVSRVAPVTQSKDSYPILKGLARFSESIYPAVHTRVRFARPNTTPPSPAIIALLEIDFTSYFDCEVAVDKITLSIPEGQVEDLNDVPGLSLPLKCVAHDHLTFMYRLAPQESDVSSRAPTRELAIAIECSALVRPESCTPKLRMAWSTILDFTLPVNPVFGSGVNKPFQRSHKPAQLSITDGASLVSPSVARPDSLPSLEALIERSGQTSIPDFGITMTFTAPEGPIYPGDEFVWTVFIVNRNAPALSSSKPATEVTPPARKLALRAIPKRRRNDMRVIRPPSTSGLDHMLARRKSATAAAIEGPETEIADAVVDENIVHAMQRSSLVDSTEVVCLSADVRVGPLAPNACHMVELRFLALKEGIVGLECIRVVDLGNQEHVDVRDLPVMVVERRKD</sequence>
<protein>
    <recommendedName>
        <fullName evidence="1">Trafficking protein particle complex II-specific subunit 65 IgD3 domain-containing protein</fullName>
    </recommendedName>
</protein>
<accession>A0A423VJT5</accession>
<dbReference type="GO" id="GO:0005802">
    <property type="term" value="C:trans-Golgi network"/>
    <property type="evidence" value="ECO:0007669"/>
    <property type="project" value="TreeGrafter"/>
</dbReference>
<feature type="domain" description="Trafficking protein particle complex II-specific subunit 65 IgD3" evidence="1">
    <location>
        <begin position="414"/>
        <end position="613"/>
    </location>
</feature>
<organism evidence="2 3">
    <name type="scientific">Cytospora leucostoma</name>
    <dbReference type="NCBI Taxonomy" id="1230097"/>
    <lineage>
        <taxon>Eukaryota</taxon>
        <taxon>Fungi</taxon>
        <taxon>Dikarya</taxon>
        <taxon>Ascomycota</taxon>
        <taxon>Pezizomycotina</taxon>
        <taxon>Sordariomycetes</taxon>
        <taxon>Sordariomycetidae</taxon>
        <taxon>Diaporthales</taxon>
        <taxon>Cytosporaceae</taxon>
        <taxon>Cytospora</taxon>
    </lineage>
</organism>
<dbReference type="OrthoDB" id="5345392at2759"/>
<dbReference type="PANTHER" id="PTHR28159:SF1">
    <property type="entry name" value="TRAFFICKING PROTEIN PARTICLE COMPLEX II-SPECIFIC SUBUNIT 65"/>
    <property type="match status" value="1"/>
</dbReference>
<proteinExistence type="predicted"/>
<evidence type="ECO:0000313" key="2">
    <source>
        <dbReference type="EMBL" id="ROV91250.1"/>
    </source>
</evidence>
<evidence type="ECO:0000313" key="3">
    <source>
        <dbReference type="Proteomes" id="UP000285146"/>
    </source>
</evidence>
<evidence type="ECO:0000259" key="1">
    <source>
        <dbReference type="Pfam" id="PF12735"/>
    </source>
</evidence>
<dbReference type="InterPro" id="IPR055420">
    <property type="entry name" value="IgD3_Trs65"/>
</dbReference>
<dbReference type="AlphaFoldDB" id="A0A423VJT5"/>
<dbReference type="EMBL" id="LKEB01000092">
    <property type="protein sequence ID" value="ROV91250.1"/>
    <property type="molecule type" value="Genomic_DNA"/>
</dbReference>
<keyword evidence="3" id="KW-1185">Reference proteome</keyword>
<dbReference type="Pfam" id="PF12735">
    <property type="entry name" value="IgD3_Trs65"/>
    <property type="match status" value="1"/>
</dbReference>
<dbReference type="GO" id="GO:0006891">
    <property type="term" value="P:intra-Golgi vesicle-mediated transport"/>
    <property type="evidence" value="ECO:0007669"/>
    <property type="project" value="InterPro"/>
</dbReference>
<dbReference type="GO" id="GO:1990071">
    <property type="term" value="C:TRAPPII protein complex"/>
    <property type="evidence" value="ECO:0007669"/>
    <property type="project" value="InterPro"/>
</dbReference>
<gene>
    <name evidence="2" type="ORF">VPNG_09702</name>
</gene>
<dbReference type="InterPro" id="IPR024662">
    <property type="entry name" value="Trs65"/>
</dbReference>
<name>A0A423VJT5_9PEZI</name>